<evidence type="ECO:0000256" key="7">
    <source>
        <dbReference type="ARBA" id="ARBA00023163"/>
    </source>
</evidence>
<evidence type="ECO:0000256" key="5">
    <source>
        <dbReference type="ARBA" id="ARBA00023054"/>
    </source>
</evidence>
<organism evidence="12 13">
    <name type="scientific">Galendromus occidentalis</name>
    <name type="common">western predatory mite</name>
    <dbReference type="NCBI Taxonomy" id="34638"/>
    <lineage>
        <taxon>Eukaryota</taxon>
        <taxon>Metazoa</taxon>
        <taxon>Ecdysozoa</taxon>
        <taxon>Arthropoda</taxon>
        <taxon>Chelicerata</taxon>
        <taxon>Arachnida</taxon>
        <taxon>Acari</taxon>
        <taxon>Parasitiformes</taxon>
        <taxon>Mesostigmata</taxon>
        <taxon>Gamasina</taxon>
        <taxon>Phytoseioidea</taxon>
        <taxon>Phytoseiidae</taxon>
        <taxon>Typhlodrominae</taxon>
        <taxon>Galendromus</taxon>
    </lineage>
</organism>
<accession>A0AAJ6QTT5</accession>
<keyword evidence="8 11" id="KW-0539">Nucleus</keyword>
<proteinExistence type="inferred from homology"/>
<comment type="similarity">
    <text evidence="2 11">Belongs to the Mediator complex subunit 9 family.</text>
</comment>
<sequence length="108" mass="12202">MSAIEDPISVLEDTREGILHAIYDIIKCIERDSSVDEKVNQLRSRLENARSLVQSLKGTDLSPDEQLEKAEQLQTQLTDKRRLLSSYKHMCALFDLPNGQPNSNGSMN</sequence>
<evidence type="ECO:0000256" key="6">
    <source>
        <dbReference type="ARBA" id="ARBA00023159"/>
    </source>
</evidence>
<dbReference type="GeneID" id="100906794"/>
<dbReference type="InterPro" id="IPR011425">
    <property type="entry name" value="Med9"/>
</dbReference>
<dbReference type="PANTHER" id="PTHR20844">
    <property type="entry name" value="MEDIATOR OF RNA POLYMERASE II TRANSCRIPTION, SUBUNIT 9"/>
    <property type="match status" value="1"/>
</dbReference>
<keyword evidence="6 11" id="KW-0010">Activator</keyword>
<evidence type="ECO:0000256" key="10">
    <source>
        <dbReference type="ARBA" id="ARBA00031260"/>
    </source>
</evidence>
<dbReference type="GO" id="GO:0016592">
    <property type="term" value="C:mediator complex"/>
    <property type="evidence" value="ECO:0007669"/>
    <property type="project" value="InterPro"/>
</dbReference>
<comment type="subunit">
    <text evidence="11">Component of the Mediator complex.</text>
</comment>
<dbReference type="Proteomes" id="UP000694867">
    <property type="component" value="Unplaced"/>
</dbReference>
<keyword evidence="5" id="KW-0175">Coiled coil</keyword>
<keyword evidence="12" id="KW-1185">Reference proteome</keyword>
<evidence type="ECO:0000256" key="9">
    <source>
        <dbReference type="ARBA" id="ARBA00025687"/>
    </source>
</evidence>
<dbReference type="AlphaFoldDB" id="A0AAJ6QTT5"/>
<dbReference type="KEGG" id="goe:100906794"/>
<dbReference type="PANTHER" id="PTHR20844:SF0">
    <property type="entry name" value="MEDIATOR OF RNA POLYMERASE II TRANSCRIPTION SUBUNIT 9"/>
    <property type="match status" value="1"/>
</dbReference>
<dbReference type="InterPro" id="IPR037212">
    <property type="entry name" value="Med7/Med21-like"/>
</dbReference>
<keyword evidence="4 11" id="KW-0805">Transcription regulation</keyword>
<dbReference type="GO" id="GO:0006357">
    <property type="term" value="P:regulation of transcription by RNA polymerase II"/>
    <property type="evidence" value="ECO:0007669"/>
    <property type="project" value="InterPro"/>
</dbReference>
<reference evidence="13" key="1">
    <citation type="submission" date="2025-08" db="UniProtKB">
        <authorList>
            <consortium name="RefSeq"/>
        </authorList>
    </citation>
    <scope>IDENTIFICATION</scope>
</reference>
<evidence type="ECO:0000256" key="1">
    <source>
        <dbReference type="ARBA" id="ARBA00004123"/>
    </source>
</evidence>
<name>A0AAJ6QTT5_9ACAR</name>
<evidence type="ECO:0000256" key="4">
    <source>
        <dbReference type="ARBA" id="ARBA00023015"/>
    </source>
</evidence>
<comment type="function">
    <text evidence="9 11">Component of the Mediator complex, a coactivator involved in the regulated transcription of nearly all RNA polymerase II-dependent genes. Mediator functions as a bridge to convey information from gene-specific regulatory proteins to the basal RNA polymerase II transcription machinery. Mediator is recruited to promoters by direct interactions with regulatory proteins and serves as a scaffold for the assembly of a functional preinitiation complex with RNA polymerase II and the general transcription factors.</text>
</comment>
<evidence type="ECO:0000256" key="2">
    <source>
        <dbReference type="ARBA" id="ARBA00008089"/>
    </source>
</evidence>
<protein>
    <recommendedName>
        <fullName evidence="3 11">Mediator of RNA polymerase II transcription subunit 9</fullName>
    </recommendedName>
    <alternativeName>
        <fullName evidence="10 11">Mediator complex subunit 9</fullName>
    </alternativeName>
</protein>
<dbReference type="Pfam" id="PF07544">
    <property type="entry name" value="Med9"/>
    <property type="match status" value="1"/>
</dbReference>
<dbReference type="InterPro" id="IPR039242">
    <property type="entry name" value="MED9_metazoa"/>
</dbReference>
<keyword evidence="7 11" id="KW-0804">Transcription</keyword>
<evidence type="ECO:0000313" key="13">
    <source>
        <dbReference type="RefSeq" id="XP_003743669.1"/>
    </source>
</evidence>
<dbReference type="GO" id="GO:0003712">
    <property type="term" value="F:transcription coregulator activity"/>
    <property type="evidence" value="ECO:0007669"/>
    <property type="project" value="InterPro"/>
</dbReference>
<evidence type="ECO:0000256" key="3">
    <source>
        <dbReference type="ARBA" id="ARBA00020636"/>
    </source>
</evidence>
<gene>
    <name evidence="13" type="primary">LOC100906794</name>
    <name evidence="11" type="synonym">MED9</name>
</gene>
<evidence type="ECO:0000256" key="11">
    <source>
        <dbReference type="RuleBase" id="RU364145"/>
    </source>
</evidence>
<dbReference type="SUPFAM" id="SSF140718">
    <property type="entry name" value="Mediator hinge subcomplex-like"/>
    <property type="match status" value="1"/>
</dbReference>
<dbReference type="RefSeq" id="XP_003743669.1">
    <property type="nucleotide sequence ID" value="XM_003743621.1"/>
</dbReference>
<dbReference type="CTD" id="55090"/>
<evidence type="ECO:0000256" key="8">
    <source>
        <dbReference type="ARBA" id="ARBA00023242"/>
    </source>
</evidence>
<comment type="subcellular location">
    <subcellularLocation>
        <location evidence="1 11">Nucleus</location>
    </subcellularLocation>
</comment>
<evidence type="ECO:0000313" key="12">
    <source>
        <dbReference type="Proteomes" id="UP000694867"/>
    </source>
</evidence>